<dbReference type="EMBL" id="MWQO01000023">
    <property type="protein sequence ID" value="THD10700.1"/>
    <property type="molecule type" value="Genomic_DNA"/>
</dbReference>
<dbReference type="OrthoDB" id="9812260at2"/>
<dbReference type="PANTHER" id="PTHR33121:SF70">
    <property type="entry name" value="SIGNALING PROTEIN YKOW"/>
    <property type="match status" value="1"/>
</dbReference>
<dbReference type="InterPro" id="IPR001789">
    <property type="entry name" value="Sig_transdc_resp-reg_receiver"/>
</dbReference>
<dbReference type="InterPro" id="IPR029787">
    <property type="entry name" value="Nucleotide_cyclase"/>
</dbReference>
<dbReference type="Gene3D" id="3.40.50.2300">
    <property type="match status" value="1"/>
</dbReference>
<dbReference type="SMART" id="SM00267">
    <property type="entry name" value="GGDEF"/>
    <property type="match status" value="1"/>
</dbReference>
<dbReference type="SUPFAM" id="SSF52172">
    <property type="entry name" value="CheY-like"/>
    <property type="match status" value="1"/>
</dbReference>
<feature type="modified residue" description="4-aspartylphosphate" evidence="1">
    <location>
        <position position="378"/>
    </location>
</feature>
<evidence type="ECO:0000259" key="4">
    <source>
        <dbReference type="PROSITE" id="PS50883"/>
    </source>
</evidence>
<dbReference type="STRING" id="993689.GCA_002077135_00968"/>
<feature type="domain" description="GGDEF" evidence="5">
    <location>
        <begin position="487"/>
        <end position="618"/>
    </location>
</feature>
<evidence type="ECO:0000313" key="7">
    <source>
        <dbReference type="Proteomes" id="UP000307749"/>
    </source>
</evidence>
<evidence type="ECO:0008006" key="8">
    <source>
        <dbReference type="Google" id="ProtNLM"/>
    </source>
</evidence>
<evidence type="ECO:0000256" key="2">
    <source>
        <dbReference type="SAM" id="MobiDB-lite"/>
    </source>
</evidence>
<organism evidence="6 7">
    <name type="scientific">Metallibacterium scheffleri</name>
    <dbReference type="NCBI Taxonomy" id="993689"/>
    <lineage>
        <taxon>Bacteria</taxon>
        <taxon>Pseudomonadati</taxon>
        <taxon>Pseudomonadota</taxon>
        <taxon>Gammaproteobacteria</taxon>
        <taxon>Lysobacterales</taxon>
        <taxon>Rhodanobacteraceae</taxon>
        <taxon>Metallibacterium</taxon>
    </lineage>
</organism>
<evidence type="ECO:0000313" key="6">
    <source>
        <dbReference type="EMBL" id="THD10700.1"/>
    </source>
</evidence>
<dbReference type="Pfam" id="PF00072">
    <property type="entry name" value="Response_reg"/>
    <property type="match status" value="1"/>
</dbReference>
<dbReference type="SMART" id="SM00052">
    <property type="entry name" value="EAL"/>
    <property type="match status" value="1"/>
</dbReference>
<sequence>MKVTEQQIRSEELKGAFLRHLPQRMKILLRRAERQRREGWDVNALYLLETEFARLAEAAGRYGLPEQAAPLQALAESLQPFVLGSTLPDAAANDAIAQALEALQAPMGQVAMLELAARAEAAPSAPPPRAETPADPAGYAQMETPPPGYWRELGIADPEPPAPAAALITDSAGMPLPAAAAVDIAATASAAPAPAALAVAPRVLLLGADAVLHDLALHFEQDGHAVAEVDSVERMIMALGDAAPPRLLVVGARALAALPLLAPALRHARVEAGHRIALLAILEHDDLGARLEALRAGADHALPRTLGLHALLAQAEPLLKDELDDAPYRVLVVDDDAAQAAFAETVLRRAGMQTRTVVEPLATLDELERFQPDLILMDINMPGADGFELTALIREREAFVATPIVFLSGDPDTDRQFAALDAGGDDFIAKPVRPRHLIAAVGNRVRRARAATQRGPRALGGSGALVDRGVLFDRIARQLAARTGVTPGGGLLLIELNDAPRLRERLGLGGFDRLLQQFATWVAEQTLPREVLAPFGPSAILLFAPQRGEAALAAFAEDLAARIGQERFEMARAVPLAFSAGVCGMGAGADPMALLGACERALENARRQGVNVARHAAQASGQQTLAALVRSALAEDTLSLAFQPLVPIAGMAAAPRYQALLRLRDARGSEHAAAALLPAAAAAGLLPALDVWVLKRALVVLAARRKLGTALMLFVSQSFEVFEEVWRDGSLAQALAAAALPASSLVLEYRCEALLGDYPDAARRFADLHARGLAVAVAGVSAQTLAQPGFNDLPLDFLKLAPELARDGQARAVVAAGHARGALVIAPRVHDASTAAAFYAAGADLLQGNFVQEAGAQLDYDFVSNTA</sequence>
<dbReference type="SUPFAM" id="SSF141868">
    <property type="entry name" value="EAL domain-like"/>
    <property type="match status" value="1"/>
</dbReference>
<dbReference type="RefSeq" id="WP_081126318.1">
    <property type="nucleotide sequence ID" value="NZ_LDOS01000001.1"/>
</dbReference>
<dbReference type="GO" id="GO:0071111">
    <property type="term" value="F:cyclic-guanylate-specific phosphodiesterase activity"/>
    <property type="evidence" value="ECO:0007669"/>
    <property type="project" value="InterPro"/>
</dbReference>
<dbReference type="AlphaFoldDB" id="A0A4S3KPA8"/>
<reference evidence="6 7" key="1">
    <citation type="submission" date="2017-02" db="EMBL/GenBank/DDBJ databases">
        <title>Whole genome sequencing of Metallibacterium scheffleri DSM 24874 (T).</title>
        <authorList>
            <person name="Kumar S."/>
            <person name="Patil P."/>
            <person name="Patil P.B."/>
        </authorList>
    </citation>
    <scope>NUCLEOTIDE SEQUENCE [LARGE SCALE GENOMIC DNA]</scope>
    <source>
        <strain evidence="6 7">DSM 24874</strain>
    </source>
</reference>
<dbReference type="GO" id="GO:0000160">
    <property type="term" value="P:phosphorelay signal transduction system"/>
    <property type="evidence" value="ECO:0007669"/>
    <property type="project" value="InterPro"/>
</dbReference>
<accession>A0A4S3KPA8</accession>
<dbReference type="Proteomes" id="UP000307749">
    <property type="component" value="Unassembled WGS sequence"/>
</dbReference>
<keyword evidence="7" id="KW-1185">Reference proteome</keyword>
<dbReference type="InterPro" id="IPR000160">
    <property type="entry name" value="GGDEF_dom"/>
</dbReference>
<dbReference type="PROSITE" id="PS50883">
    <property type="entry name" value="EAL"/>
    <property type="match status" value="1"/>
</dbReference>
<dbReference type="InterPro" id="IPR050706">
    <property type="entry name" value="Cyclic-di-GMP_PDE-like"/>
</dbReference>
<protein>
    <recommendedName>
        <fullName evidence="8">Response regulator receiver protein</fullName>
    </recommendedName>
</protein>
<dbReference type="CDD" id="cd17546">
    <property type="entry name" value="REC_hyHK_CKI1_RcsC-like"/>
    <property type="match status" value="1"/>
</dbReference>
<keyword evidence="1" id="KW-0597">Phosphoprotein</keyword>
<dbReference type="InterPro" id="IPR011006">
    <property type="entry name" value="CheY-like_superfamily"/>
</dbReference>
<dbReference type="PROSITE" id="PS50110">
    <property type="entry name" value="RESPONSE_REGULATORY"/>
    <property type="match status" value="1"/>
</dbReference>
<feature type="domain" description="EAL" evidence="4">
    <location>
        <begin position="622"/>
        <end position="867"/>
    </location>
</feature>
<dbReference type="PANTHER" id="PTHR33121">
    <property type="entry name" value="CYCLIC DI-GMP PHOSPHODIESTERASE PDEF"/>
    <property type="match status" value="1"/>
</dbReference>
<dbReference type="InterPro" id="IPR001633">
    <property type="entry name" value="EAL_dom"/>
</dbReference>
<evidence type="ECO:0000259" key="3">
    <source>
        <dbReference type="PROSITE" id="PS50110"/>
    </source>
</evidence>
<gene>
    <name evidence="6" type="ORF">B1806_07550</name>
</gene>
<feature type="region of interest" description="Disordered" evidence="2">
    <location>
        <begin position="122"/>
        <end position="143"/>
    </location>
</feature>
<name>A0A4S3KPA8_9GAMM</name>
<dbReference type="Gene3D" id="3.20.20.450">
    <property type="entry name" value="EAL domain"/>
    <property type="match status" value="1"/>
</dbReference>
<evidence type="ECO:0000259" key="5">
    <source>
        <dbReference type="PROSITE" id="PS50887"/>
    </source>
</evidence>
<comment type="caution">
    <text evidence="6">The sequence shown here is derived from an EMBL/GenBank/DDBJ whole genome shotgun (WGS) entry which is preliminary data.</text>
</comment>
<dbReference type="Pfam" id="PF00563">
    <property type="entry name" value="EAL"/>
    <property type="match status" value="1"/>
</dbReference>
<dbReference type="PROSITE" id="PS50887">
    <property type="entry name" value="GGDEF"/>
    <property type="match status" value="1"/>
</dbReference>
<dbReference type="SUPFAM" id="SSF55073">
    <property type="entry name" value="Nucleotide cyclase"/>
    <property type="match status" value="1"/>
</dbReference>
<proteinExistence type="predicted"/>
<dbReference type="Gene3D" id="3.30.70.270">
    <property type="match status" value="1"/>
</dbReference>
<dbReference type="SMART" id="SM00448">
    <property type="entry name" value="REC"/>
    <property type="match status" value="1"/>
</dbReference>
<feature type="domain" description="Response regulatory" evidence="3">
    <location>
        <begin position="329"/>
        <end position="445"/>
    </location>
</feature>
<dbReference type="InterPro" id="IPR043128">
    <property type="entry name" value="Rev_trsase/Diguanyl_cyclase"/>
</dbReference>
<dbReference type="InterPro" id="IPR035919">
    <property type="entry name" value="EAL_sf"/>
</dbReference>
<evidence type="ECO:0000256" key="1">
    <source>
        <dbReference type="PROSITE-ProRule" id="PRU00169"/>
    </source>
</evidence>